<dbReference type="SMR" id="A0A918JWW9"/>
<dbReference type="PANTHER" id="PTHR20883:SF48">
    <property type="entry name" value="ECTOINE DIOXYGENASE"/>
    <property type="match status" value="1"/>
</dbReference>
<evidence type="ECO:0000256" key="1">
    <source>
        <dbReference type="ARBA" id="ARBA00001954"/>
    </source>
</evidence>
<evidence type="ECO:0000313" key="3">
    <source>
        <dbReference type="Proteomes" id="UP000601108"/>
    </source>
</evidence>
<dbReference type="Gene3D" id="2.60.120.620">
    <property type="entry name" value="q2cbj1_9rhob like domain"/>
    <property type="match status" value="1"/>
</dbReference>
<evidence type="ECO:0000313" key="2">
    <source>
        <dbReference type="EMBL" id="GGX22061.1"/>
    </source>
</evidence>
<dbReference type="PANTHER" id="PTHR20883">
    <property type="entry name" value="PHYTANOYL-COA DIOXYGENASE DOMAIN CONTAINING 1"/>
    <property type="match status" value="1"/>
</dbReference>
<dbReference type="Proteomes" id="UP000601108">
    <property type="component" value="Unassembled WGS sequence"/>
</dbReference>
<dbReference type="InterPro" id="IPR008775">
    <property type="entry name" value="Phytyl_CoA_dOase-like"/>
</dbReference>
<dbReference type="GO" id="GO:0016706">
    <property type="term" value="F:2-oxoglutarate-dependent dioxygenase activity"/>
    <property type="evidence" value="ECO:0007669"/>
    <property type="project" value="UniProtKB-ARBA"/>
</dbReference>
<reference evidence="2 3" key="1">
    <citation type="journal article" date="2014" name="Int. J. Syst. Evol. Microbiol.">
        <title>Complete genome sequence of Corynebacterium casei LMG S-19264T (=DSM 44701T), isolated from a smear-ripened cheese.</title>
        <authorList>
            <consortium name="US DOE Joint Genome Institute (JGI-PGF)"/>
            <person name="Walter F."/>
            <person name="Albersmeier A."/>
            <person name="Kalinowski J."/>
            <person name="Ruckert C."/>
        </authorList>
    </citation>
    <scope>NUCLEOTIDE SEQUENCE [LARGE SCALE GENOMIC DNA]</scope>
    <source>
        <strain evidence="2 3">KCTC 12285</strain>
    </source>
</reference>
<dbReference type="Pfam" id="PF05721">
    <property type="entry name" value="PhyH"/>
    <property type="match status" value="1"/>
</dbReference>
<accession>A0A918JWW9</accession>
<gene>
    <name evidence="2" type="ORF">GCM10007384_24080</name>
</gene>
<proteinExistence type="predicted"/>
<dbReference type="SUPFAM" id="SSF51197">
    <property type="entry name" value="Clavaminate synthase-like"/>
    <property type="match status" value="1"/>
</dbReference>
<protein>
    <submittedName>
        <fullName evidence="2">Chemotaxis protein CheX</fullName>
    </submittedName>
</protein>
<name>A0A918JWW9_9FLAO</name>
<sequence length="403" mass="45928">MTDCYENLDSYWTKTKLSTTQNIKIHCTAIIITVLKLILKPIRILFNKSFDLLANTNDYLGDFEALGSKRKEEFGENYLTESEIQQFLKSGIHGPFRVLATDDAEDLANDSDTLFHDNFHKTTAFGDDILNSLKVSGNYSINYLGFFQGSKYRKIWDVLVHPKIAQPLQSILGDDLLCWRSQFFEKKPKQEGTFWHQTGTFRESDTKPKLEPTTPTHPAIVQLSVWIALRDTNKETGCLRMIEGSFKDGRLERIVTNIQNDLLGYLMSISYSEIIKSLKTIWYTTGNFKKAQLVFEKIKKEVPSLFDHVTVRDLEMKAGEAIIFTSLNTHASYANTSKNKVRLALAGRYTRSDVHIFKHEAISKLPTKKGNLPYSVTKEPSIPVCGNPKHPKTNNNIAEYPAK</sequence>
<comment type="cofactor">
    <cofactor evidence="1">
        <name>Fe(2+)</name>
        <dbReference type="ChEBI" id="CHEBI:29033"/>
    </cofactor>
</comment>
<dbReference type="RefSeq" id="WP_027412247.1">
    <property type="nucleotide sequence ID" value="NZ_BMWS01000016.1"/>
</dbReference>
<keyword evidence="3" id="KW-1185">Reference proteome</keyword>
<dbReference type="GO" id="GO:0005506">
    <property type="term" value="F:iron ion binding"/>
    <property type="evidence" value="ECO:0007669"/>
    <property type="project" value="UniProtKB-ARBA"/>
</dbReference>
<comment type="caution">
    <text evidence="2">The sequence shown here is derived from an EMBL/GenBank/DDBJ whole genome shotgun (WGS) entry which is preliminary data.</text>
</comment>
<dbReference type="AlphaFoldDB" id="A0A918JWW9"/>
<dbReference type="EMBL" id="BMWS01000016">
    <property type="protein sequence ID" value="GGX22061.1"/>
    <property type="molecule type" value="Genomic_DNA"/>
</dbReference>
<organism evidence="2 3">
    <name type="scientific">Aquimarina muelleri</name>
    <dbReference type="NCBI Taxonomy" id="279356"/>
    <lineage>
        <taxon>Bacteria</taxon>
        <taxon>Pseudomonadati</taxon>
        <taxon>Bacteroidota</taxon>
        <taxon>Flavobacteriia</taxon>
        <taxon>Flavobacteriales</taxon>
        <taxon>Flavobacteriaceae</taxon>
        <taxon>Aquimarina</taxon>
    </lineage>
</organism>